<comment type="caution">
    <text evidence="1">The sequence shown here is derived from an EMBL/GenBank/DDBJ whole genome shotgun (WGS) entry which is preliminary data.</text>
</comment>
<evidence type="ECO:0000313" key="1">
    <source>
        <dbReference type="EMBL" id="TWG87953.1"/>
    </source>
</evidence>
<name>A0A562BT79_9BURK</name>
<proteinExistence type="predicted"/>
<evidence type="ECO:0008006" key="3">
    <source>
        <dbReference type="Google" id="ProtNLM"/>
    </source>
</evidence>
<protein>
    <recommendedName>
        <fullName evidence="3">Trypsin-like peptidase</fullName>
    </recommendedName>
</protein>
<dbReference type="SUPFAM" id="SSF50494">
    <property type="entry name" value="Trypsin-like serine proteases"/>
    <property type="match status" value="1"/>
</dbReference>
<keyword evidence="2" id="KW-1185">Reference proteome</keyword>
<dbReference type="InterPro" id="IPR009003">
    <property type="entry name" value="Peptidase_S1_PA"/>
</dbReference>
<accession>A0A562BT79</accession>
<dbReference type="AlphaFoldDB" id="A0A562BT79"/>
<reference evidence="1 2" key="1">
    <citation type="submission" date="2019-07" db="EMBL/GenBank/DDBJ databases">
        <title>Genome sequencing of lignin-degrading bacterial isolates.</title>
        <authorList>
            <person name="Gladden J."/>
        </authorList>
    </citation>
    <scope>NUCLEOTIDE SEQUENCE [LARGE SCALE GENOMIC DNA]</scope>
    <source>
        <strain evidence="1 2">J11</strain>
    </source>
</reference>
<evidence type="ECO:0000313" key="2">
    <source>
        <dbReference type="Proteomes" id="UP000318141"/>
    </source>
</evidence>
<dbReference type="OrthoDB" id="8446602at2"/>
<sequence>MTTDTTSDKICIHDDLEDGSGQVNSYRFCIPIYITNSFGLNLRREGDLIATAGQQPKVRSGTLTFVQRDNQVYGITCRHVLDALEKEEASFRKTLPKIVPPVGGFLGFRYPTLTEQIHINAKFYPAWIDNFTDQGKDLAIARITSETFAKIGREAIPFNRIGMPPDNSLPHLGGIATGFPEQSRISRKSDGNVQKLSMPTVVAVAPFEAACESSLRLQAELESLPEANNLSGMSGGPILWTCRDGWGLAGIVTEGWDIHPTSATEAITPIHEHPKIHIKGEPLTSSIIDELISVIPDDDPAVPYFETKVYPLARKA</sequence>
<dbReference type="EMBL" id="VLJN01000007">
    <property type="protein sequence ID" value="TWG87953.1"/>
    <property type="molecule type" value="Genomic_DNA"/>
</dbReference>
<dbReference type="Proteomes" id="UP000318141">
    <property type="component" value="Unassembled WGS sequence"/>
</dbReference>
<gene>
    <name evidence="1" type="ORF">L602_001500000860</name>
</gene>
<organism evidence="1 2">
    <name type="scientific">Cupriavidus gilardii J11</name>
    <dbReference type="NCBI Taxonomy" id="936133"/>
    <lineage>
        <taxon>Bacteria</taxon>
        <taxon>Pseudomonadati</taxon>
        <taxon>Pseudomonadota</taxon>
        <taxon>Betaproteobacteria</taxon>
        <taxon>Burkholderiales</taxon>
        <taxon>Burkholderiaceae</taxon>
        <taxon>Cupriavidus</taxon>
    </lineage>
</organism>